<organism evidence="2 3">
    <name type="scientific">Candidatus Yonathbacteria bacterium RIFCSPLOWO2_01_FULL_47_33b</name>
    <dbReference type="NCBI Taxonomy" id="1802727"/>
    <lineage>
        <taxon>Bacteria</taxon>
        <taxon>Candidatus Yonathiibacteriota</taxon>
    </lineage>
</organism>
<feature type="transmembrane region" description="Helical" evidence="1">
    <location>
        <begin position="5"/>
        <end position="24"/>
    </location>
</feature>
<sequence>MKKLFLIIISSIYFTFIIIPLFFLVKQVSISTPFIRTNISGVNITPIDWVLLLSLPLGLLIWRICSNPQEILSDMLLGVFMFLKYISFLIAIWVGATFSTLFFSNTEYTNRSLPWLLFFLGYLFYLAYSLFERKNIDHESARRSLLKIN</sequence>
<feature type="transmembrane region" description="Helical" evidence="1">
    <location>
        <begin position="44"/>
        <end position="64"/>
    </location>
</feature>
<feature type="transmembrane region" description="Helical" evidence="1">
    <location>
        <begin position="113"/>
        <end position="131"/>
    </location>
</feature>
<reference evidence="2 3" key="1">
    <citation type="journal article" date="2016" name="Nat. Commun.">
        <title>Thousands of microbial genomes shed light on interconnected biogeochemical processes in an aquifer system.</title>
        <authorList>
            <person name="Anantharaman K."/>
            <person name="Brown C.T."/>
            <person name="Hug L.A."/>
            <person name="Sharon I."/>
            <person name="Castelle C.J."/>
            <person name="Probst A.J."/>
            <person name="Thomas B.C."/>
            <person name="Singh A."/>
            <person name="Wilkins M.J."/>
            <person name="Karaoz U."/>
            <person name="Brodie E.L."/>
            <person name="Williams K.H."/>
            <person name="Hubbard S.S."/>
            <person name="Banfield J.F."/>
        </authorList>
    </citation>
    <scope>NUCLEOTIDE SEQUENCE [LARGE SCALE GENOMIC DNA]</scope>
</reference>
<comment type="caution">
    <text evidence="2">The sequence shown here is derived from an EMBL/GenBank/DDBJ whole genome shotgun (WGS) entry which is preliminary data.</text>
</comment>
<evidence type="ECO:0000256" key="1">
    <source>
        <dbReference type="SAM" id="Phobius"/>
    </source>
</evidence>
<protein>
    <submittedName>
        <fullName evidence="2">Uncharacterized protein</fullName>
    </submittedName>
</protein>
<keyword evidence="1" id="KW-0812">Transmembrane</keyword>
<dbReference type="EMBL" id="MHUW01000021">
    <property type="protein sequence ID" value="OHA83003.1"/>
    <property type="molecule type" value="Genomic_DNA"/>
</dbReference>
<dbReference type="Proteomes" id="UP000177987">
    <property type="component" value="Unassembled WGS sequence"/>
</dbReference>
<dbReference type="STRING" id="1802727.A2937_02245"/>
<keyword evidence="1" id="KW-0472">Membrane</keyword>
<evidence type="ECO:0000313" key="2">
    <source>
        <dbReference type="EMBL" id="OHA83003.1"/>
    </source>
</evidence>
<dbReference type="AlphaFoldDB" id="A0A1G2SD71"/>
<proteinExistence type="predicted"/>
<accession>A0A1G2SD71</accession>
<gene>
    <name evidence="2" type="ORF">A2937_02245</name>
</gene>
<name>A0A1G2SD71_9BACT</name>
<evidence type="ECO:0000313" key="3">
    <source>
        <dbReference type="Proteomes" id="UP000177987"/>
    </source>
</evidence>
<feature type="transmembrane region" description="Helical" evidence="1">
    <location>
        <begin position="76"/>
        <end position="101"/>
    </location>
</feature>
<keyword evidence="1" id="KW-1133">Transmembrane helix</keyword>